<accession>A0A147BK25</accession>
<evidence type="ECO:0000256" key="5">
    <source>
        <dbReference type="ARBA" id="ARBA00023136"/>
    </source>
</evidence>
<feature type="transmembrane region" description="Helical" evidence="6">
    <location>
        <begin position="64"/>
        <end position="84"/>
    </location>
</feature>
<dbReference type="SUPFAM" id="SSF103473">
    <property type="entry name" value="MFS general substrate transporter"/>
    <property type="match status" value="1"/>
</dbReference>
<dbReference type="PANTHER" id="PTHR43385:SF1">
    <property type="entry name" value="RIBOFLAVIN TRANSPORTER RIBJ"/>
    <property type="match status" value="1"/>
</dbReference>
<evidence type="ECO:0000256" key="3">
    <source>
        <dbReference type="ARBA" id="ARBA00022692"/>
    </source>
</evidence>
<protein>
    <submittedName>
        <fullName evidence="7">Putative monocarboxylate transporter</fullName>
    </submittedName>
</protein>
<keyword evidence="5 6" id="KW-0472">Membrane</keyword>
<organism evidence="7">
    <name type="scientific">Ixodes ricinus</name>
    <name type="common">Common tick</name>
    <name type="synonym">Acarus ricinus</name>
    <dbReference type="NCBI Taxonomy" id="34613"/>
    <lineage>
        <taxon>Eukaryota</taxon>
        <taxon>Metazoa</taxon>
        <taxon>Ecdysozoa</taxon>
        <taxon>Arthropoda</taxon>
        <taxon>Chelicerata</taxon>
        <taxon>Arachnida</taxon>
        <taxon>Acari</taxon>
        <taxon>Parasitiformes</taxon>
        <taxon>Ixodida</taxon>
        <taxon>Ixodoidea</taxon>
        <taxon>Ixodidae</taxon>
        <taxon>Ixodinae</taxon>
        <taxon>Ixodes</taxon>
    </lineage>
</organism>
<reference evidence="7" key="1">
    <citation type="journal article" date="2018" name="PLoS Negl. Trop. Dis.">
        <title>Sialome diversity of ticks revealed by RNAseq of single tick salivary glands.</title>
        <authorList>
            <person name="Perner J."/>
            <person name="Kropackova S."/>
            <person name="Kopacek P."/>
            <person name="Ribeiro J.M."/>
        </authorList>
    </citation>
    <scope>NUCLEOTIDE SEQUENCE</scope>
    <source>
        <strain evidence="7">Siblings of single egg batch collected in Ceske Budejovice</strain>
        <tissue evidence="7">Salivary glands</tissue>
    </source>
</reference>
<comment type="subcellular location">
    <subcellularLocation>
        <location evidence="1">Membrane</location>
        <topology evidence="1">Multi-pass membrane protein</topology>
    </subcellularLocation>
</comment>
<name>A0A147BK25_IXORI</name>
<keyword evidence="3 6" id="KW-0812">Transmembrane</keyword>
<dbReference type="EMBL" id="GEGO01004719">
    <property type="protein sequence ID" value="JAR90685.1"/>
    <property type="molecule type" value="Transcribed_RNA"/>
</dbReference>
<dbReference type="InterPro" id="IPR036259">
    <property type="entry name" value="MFS_trans_sf"/>
</dbReference>
<dbReference type="PANTHER" id="PTHR43385">
    <property type="entry name" value="RIBOFLAVIN TRANSPORTER RIBJ"/>
    <property type="match status" value="1"/>
</dbReference>
<evidence type="ECO:0000313" key="7">
    <source>
        <dbReference type="EMBL" id="JAR90685.1"/>
    </source>
</evidence>
<keyword evidence="4 6" id="KW-1133">Transmembrane helix</keyword>
<evidence type="ECO:0000256" key="6">
    <source>
        <dbReference type="SAM" id="Phobius"/>
    </source>
</evidence>
<evidence type="ECO:0000256" key="1">
    <source>
        <dbReference type="ARBA" id="ARBA00004141"/>
    </source>
</evidence>
<sequence length="106" mass="11583">MSVILGWCTGAIEILIHVFFMELVESVNFSVCFGAASLMAGLSGLARPPIIGHFRDGLGNYKGLFWLLGTLSACNVVLWCGLCLRERGSCNESDLKNRQPKKHPQA</sequence>
<dbReference type="AlphaFoldDB" id="A0A147BK25"/>
<dbReference type="InterPro" id="IPR052983">
    <property type="entry name" value="MFS_Riboflavin_Transporter"/>
</dbReference>
<dbReference type="GO" id="GO:0016020">
    <property type="term" value="C:membrane"/>
    <property type="evidence" value="ECO:0007669"/>
    <property type="project" value="UniProtKB-SubCell"/>
</dbReference>
<evidence type="ECO:0000256" key="4">
    <source>
        <dbReference type="ARBA" id="ARBA00022989"/>
    </source>
</evidence>
<keyword evidence="2" id="KW-0813">Transport</keyword>
<proteinExistence type="predicted"/>
<evidence type="ECO:0000256" key="2">
    <source>
        <dbReference type="ARBA" id="ARBA00022448"/>
    </source>
</evidence>